<dbReference type="Proteomes" id="UP001162156">
    <property type="component" value="Unassembled WGS sequence"/>
</dbReference>
<evidence type="ECO:0000313" key="2">
    <source>
        <dbReference type="Proteomes" id="UP001162156"/>
    </source>
</evidence>
<reference evidence="1" key="1">
    <citation type="journal article" date="2023" name="Insect Mol. Biol.">
        <title>Genome sequencing provides insights into the evolution of gene families encoding plant cell wall-degrading enzymes in longhorned beetles.</title>
        <authorList>
            <person name="Shin N.R."/>
            <person name="Okamura Y."/>
            <person name="Kirsch R."/>
            <person name="Pauchet Y."/>
        </authorList>
    </citation>
    <scope>NUCLEOTIDE SEQUENCE</scope>
    <source>
        <strain evidence="1">RBIC_L_NR</strain>
    </source>
</reference>
<accession>A0AAV8XEX5</accession>
<comment type="caution">
    <text evidence="1">The sequence shown here is derived from an EMBL/GenBank/DDBJ whole genome shotgun (WGS) entry which is preliminary data.</text>
</comment>
<organism evidence="1 2">
    <name type="scientific">Rhamnusium bicolor</name>
    <dbReference type="NCBI Taxonomy" id="1586634"/>
    <lineage>
        <taxon>Eukaryota</taxon>
        <taxon>Metazoa</taxon>
        <taxon>Ecdysozoa</taxon>
        <taxon>Arthropoda</taxon>
        <taxon>Hexapoda</taxon>
        <taxon>Insecta</taxon>
        <taxon>Pterygota</taxon>
        <taxon>Neoptera</taxon>
        <taxon>Endopterygota</taxon>
        <taxon>Coleoptera</taxon>
        <taxon>Polyphaga</taxon>
        <taxon>Cucujiformia</taxon>
        <taxon>Chrysomeloidea</taxon>
        <taxon>Cerambycidae</taxon>
        <taxon>Lepturinae</taxon>
        <taxon>Rhagiini</taxon>
        <taxon>Rhamnusium</taxon>
    </lineage>
</organism>
<dbReference type="AlphaFoldDB" id="A0AAV8XEX5"/>
<sequence length="98" mass="10862">MACNQTKMQLWYPKRTMDEVSGNSGTQFKNTYMIIPEEKDDNIKCDRDSPASSLSLLSDTSDVNEEVIVDFLSEDDSSRVASSVVSDCDEAVEKNANA</sequence>
<keyword evidence="2" id="KW-1185">Reference proteome</keyword>
<gene>
    <name evidence="1" type="ORF">NQ314_011876</name>
</gene>
<evidence type="ECO:0000313" key="1">
    <source>
        <dbReference type="EMBL" id="KAJ8937486.1"/>
    </source>
</evidence>
<protein>
    <submittedName>
        <fullName evidence="1">Uncharacterized protein</fullName>
    </submittedName>
</protein>
<name>A0AAV8XEX5_9CUCU</name>
<proteinExistence type="predicted"/>
<dbReference type="EMBL" id="JANEYF010003318">
    <property type="protein sequence ID" value="KAJ8937486.1"/>
    <property type="molecule type" value="Genomic_DNA"/>
</dbReference>